<dbReference type="AlphaFoldDB" id="E0STB1"/>
<evidence type="ECO:0008006" key="3">
    <source>
        <dbReference type="Google" id="ProtNLM"/>
    </source>
</evidence>
<sequence length="235" mass="26707">MFGDVLLNSVSVDRHRIEIDRRGCCLLYKRFTDEKLEKEFIVDVAIELRLVPIYPVFYPRFITQYILCEFDKSIAVASGSSMVVHIEIPIDVAVYAYSKNSFTILDVLPLHLKPKLVLYGPINGGVLARYCKTKLVDPATVPELGWALSKLVLRNNTNSVVTVRKVLLDSSPLRLYYAPGKWLVYTQEITLNIVSSSSAIVSYGQPFIEGVQPIDDPPELRPPRIHNRTDMFWGY</sequence>
<organism evidence="1 2">
    <name type="scientific">Ignisphaera aggregans (strain DSM 17230 / JCM 13409 / AQ1.S1)</name>
    <dbReference type="NCBI Taxonomy" id="583356"/>
    <lineage>
        <taxon>Archaea</taxon>
        <taxon>Thermoproteota</taxon>
        <taxon>Thermoprotei</taxon>
        <taxon>Desulfurococcales</taxon>
        <taxon>Desulfurococcaceae</taxon>
        <taxon>Ignisphaera</taxon>
    </lineage>
</organism>
<evidence type="ECO:0000313" key="2">
    <source>
        <dbReference type="Proteomes" id="UP000001304"/>
    </source>
</evidence>
<accession>E0STB1</accession>
<dbReference type="KEGG" id="iag:Igag_0760"/>
<dbReference type="Pfam" id="PF04254">
    <property type="entry name" value="DUF432"/>
    <property type="match status" value="1"/>
</dbReference>
<gene>
    <name evidence="1" type="ordered locus">Igag_0760</name>
</gene>
<evidence type="ECO:0000313" key="1">
    <source>
        <dbReference type="EMBL" id="ADM27588.1"/>
    </source>
</evidence>
<dbReference type="HOGENOM" id="CLU_096705_1_0_2"/>
<protein>
    <recommendedName>
        <fullName evidence="3">DUF432 domain-containing protein</fullName>
    </recommendedName>
</protein>
<name>E0STB1_IGNAA</name>
<dbReference type="InterPro" id="IPR007366">
    <property type="entry name" value="DUF432"/>
</dbReference>
<reference evidence="1 2" key="1">
    <citation type="journal article" date="2010" name="Stand. Genomic Sci.">
        <title>Complete genome sequence of Ignisphaera aggregans type strain (AQ1.S1).</title>
        <authorList>
            <person name="Goker M."/>
            <person name="Held B."/>
            <person name="Lapidus A."/>
            <person name="Nolan M."/>
            <person name="Spring S."/>
            <person name="Yasawong M."/>
            <person name="Lucas S."/>
            <person name="Glavina Del Rio T."/>
            <person name="Tice H."/>
            <person name="Cheng J.F."/>
            <person name="Goodwin L."/>
            <person name="Tapia R."/>
            <person name="Pitluck S."/>
            <person name="Liolios K."/>
            <person name="Ivanova N."/>
            <person name="Mavromatis K."/>
            <person name="Mikhailova N."/>
            <person name="Pati A."/>
            <person name="Chen A."/>
            <person name="Palaniappan K."/>
            <person name="Brambilla E."/>
            <person name="Land M."/>
            <person name="Hauser L."/>
            <person name="Chang Y.J."/>
            <person name="Jeffries C.D."/>
            <person name="Brettin T."/>
            <person name="Detter J.C."/>
            <person name="Han C."/>
            <person name="Rohde M."/>
            <person name="Sikorski J."/>
            <person name="Woyke T."/>
            <person name="Bristow J."/>
            <person name="Eisen J.A."/>
            <person name="Markowitz V."/>
            <person name="Hugenholtz P."/>
            <person name="Kyrpides N.C."/>
            <person name="Klenk H.P."/>
        </authorList>
    </citation>
    <scope>NUCLEOTIDE SEQUENCE [LARGE SCALE GENOMIC DNA]</scope>
    <source>
        <strain evidence="2">DSM 17230 / JCM 13409 / AQ1.S1</strain>
    </source>
</reference>
<keyword evidence="2" id="KW-1185">Reference proteome</keyword>
<proteinExistence type="predicted"/>
<dbReference type="EMBL" id="CP002098">
    <property type="protein sequence ID" value="ADM27588.1"/>
    <property type="molecule type" value="Genomic_DNA"/>
</dbReference>
<dbReference type="Proteomes" id="UP000001304">
    <property type="component" value="Chromosome"/>
</dbReference>
<dbReference type="BioCyc" id="IAGG583356:GHAH-754-MONOMER"/>